<protein>
    <submittedName>
        <fullName evidence="1">Uncharacterized protein</fullName>
    </submittedName>
</protein>
<evidence type="ECO:0000313" key="1">
    <source>
        <dbReference type="EMBL" id="WAR19814.1"/>
    </source>
</evidence>
<name>A0ABY7FEL4_MYAAR</name>
<keyword evidence="2" id="KW-1185">Reference proteome</keyword>
<reference evidence="1" key="1">
    <citation type="submission" date="2022-11" db="EMBL/GenBank/DDBJ databases">
        <title>Centuries of genome instability and evolution in soft-shell clam transmissible cancer (bioRxiv).</title>
        <authorList>
            <person name="Hart S.F.M."/>
            <person name="Yonemitsu M.A."/>
            <person name="Giersch R.M."/>
            <person name="Beal B.F."/>
            <person name="Arriagada G."/>
            <person name="Davis B.W."/>
            <person name="Ostrander E.A."/>
            <person name="Goff S.P."/>
            <person name="Metzger M.J."/>
        </authorList>
    </citation>
    <scope>NUCLEOTIDE SEQUENCE</scope>
    <source>
        <strain evidence="1">MELC-2E11</strain>
        <tissue evidence="1">Siphon/mantle</tissue>
    </source>
</reference>
<evidence type="ECO:0000313" key="2">
    <source>
        <dbReference type="Proteomes" id="UP001164746"/>
    </source>
</evidence>
<accession>A0ABY7FEL4</accession>
<proteinExistence type="predicted"/>
<organism evidence="1 2">
    <name type="scientific">Mya arenaria</name>
    <name type="common">Soft-shell clam</name>
    <dbReference type="NCBI Taxonomy" id="6604"/>
    <lineage>
        <taxon>Eukaryota</taxon>
        <taxon>Metazoa</taxon>
        <taxon>Spiralia</taxon>
        <taxon>Lophotrochozoa</taxon>
        <taxon>Mollusca</taxon>
        <taxon>Bivalvia</taxon>
        <taxon>Autobranchia</taxon>
        <taxon>Heteroconchia</taxon>
        <taxon>Euheterodonta</taxon>
        <taxon>Imparidentia</taxon>
        <taxon>Neoheterodontei</taxon>
        <taxon>Myida</taxon>
        <taxon>Myoidea</taxon>
        <taxon>Myidae</taxon>
        <taxon>Mya</taxon>
    </lineage>
</organism>
<gene>
    <name evidence="1" type="ORF">MAR_001652</name>
</gene>
<sequence length="64" mass="7288">MVMKGPFDYWQTTIHAYRQKKIESLRVGGDNETKENEQMLKDGMADKAKGLIGLISRPILQNHG</sequence>
<dbReference type="EMBL" id="CP111022">
    <property type="protein sequence ID" value="WAR19814.1"/>
    <property type="molecule type" value="Genomic_DNA"/>
</dbReference>
<dbReference type="Proteomes" id="UP001164746">
    <property type="component" value="Chromosome 11"/>
</dbReference>